<dbReference type="RefSeq" id="XP_037147823.1">
    <property type="nucleotide sequence ID" value="XM_037296642.1"/>
</dbReference>
<dbReference type="Proteomes" id="UP000593566">
    <property type="component" value="Unassembled WGS sequence"/>
</dbReference>
<evidence type="ECO:0000313" key="2">
    <source>
        <dbReference type="Proteomes" id="UP000593566"/>
    </source>
</evidence>
<proteinExistence type="predicted"/>
<protein>
    <submittedName>
        <fullName evidence="1">Uncharacterized protein</fullName>
    </submittedName>
</protein>
<dbReference type="AlphaFoldDB" id="A0A8H6F891"/>
<evidence type="ECO:0000313" key="1">
    <source>
        <dbReference type="EMBL" id="KAF6218388.1"/>
    </source>
</evidence>
<gene>
    <name evidence="1" type="ORF">HO133_005735</name>
</gene>
<dbReference type="GeneID" id="59334140"/>
<keyword evidence="2" id="KW-1185">Reference proteome</keyword>
<comment type="caution">
    <text evidence="1">The sequence shown here is derived from an EMBL/GenBank/DDBJ whole genome shotgun (WGS) entry which is preliminary data.</text>
</comment>
<reference evidence="1 2" key="1">
    <citation type="journal article" date="2020" name="Genomics">
        <title>Complete, high-quality genomes from long-read metagenomic sequencing of two wolf lichen thalli reveals enigmatic genome architecture.</title>
        <authorList>
            <person name="McKenzie S.K."/>
            <person name="Walston R.F."/>
            <person name="Allen J.L."/>
        </authorList>
    </citation>
    <scope>NUCLEOTIDE SEQUENCE [LARGE SCALE GENOMIC DNA]</scope>
    <source>
        <strain evidence="1">WasteWater1</strain>
    </source>
</reference>
<sequence>MLNLEEADVMGEFSALKPFGHDYFFRIVDVLKAGKILETEVEVLRLRSANSPDAPFTLDQSPIIGKAVISTSFSKHWEATIELMQANTNDRFLNMQIFAGLLRARERETFSKRTDARGIHSQGPNAQPKTVAKVGWEAGSTKERSLEAWDQDFIVEKALV</sequence>
<accession>A0A8H6F891</accession>
<name>A0A8H6F891_9LECA</name>
<organism evidence="1 2">
    <name type="scientific">Letharia lupina</name>
    <dbReference type="NCBI Taxonomy" id="560253"/>
    <lineage>
        <taxon>Eukaryota</taxon>
        <taxon>Fungi</taxon>
        <taxon>Dikarya</taxon>
        <taxon>Ascomycota</taxon>
        <taxon>Pezizomycotina</taxon>
        <taxon>Lecanoromycetes</taxon>
        <taxon>OSLEUM clade</taxon>
        <taxon>Lecanoromycetidae</taxon>
        <taxon>Lecanorales</taxon>
        <taxon>Lecanorineae</taxon>
        <taxon>Parmeliaceae</taxon>
        <taxon>Letharia</taxon>
    </lineage>
</organism>
<dbReference type="EMBL" id="JACCJB010000022">
    <property type="protein sequence ID" value="KAF6218388.1"/>
    <property type="molecule type" value="Genomic_DNA"/>
</dbReference>